<organism evidence="1 2">
    <name type="scientific">Ataeniobius toweri</name>
    <dbReference type="NCBI Taxonomy" id="208326"/>
    <lineage>
        <taxon>Eukaryota</taxon>
        <taxon>Metazoa</taxon>
        <taxon>Chordata</taxon>
        <taxon>Craniata</taxon>
        <taxon>Vertebrata</taxon>
        <taxon>Euteleostomi</taxon>
        <taxon>Actinopterygii</taxon>
        <taxon>Neopterygii</taxon>
        <taxon>Teleostei</taxon>
        <taxon>Neoteleostei</taxon>
        <taxon>Acanthomorphata</taxon>
        <taxon>Ovalentaria</taxon>
        <taxon>Atherinomorphae</taxon>
        <taxon>Cyprinodontiformes</taxon>
        <taxon>Goodeidae</taxon>
        <taxon>Ataeniobius</taxon>
    </lineage>
</organism>
<sequence length="134" mass="15176">MELSTQMLMRIGLCAEEHKMHVNHLRTLQSHQFNNTFAAAVRSGPQPFKPSNELLTKISVLLIEDANLHPSISPARKCGYRHETCHSSLCLGNFRLASLVLRKLRLLSAPLRFAFAFQQAFVFTLLSTSLRLSR</sequence>
<keyword evidence="2" id="KW-1185">Reference proteome</keyword>
<dbReference type="Proteomes" id="UP001345963">
    <property type="component" value="Unassembled WGS sequence"/>
</dbReference>
<protein>
    <submittedName>
        <fullName evidence="1">Uncharacterized protein</fullName>
    </submittedName>
</protein>
<reference evidence="1 2" key="1">
    <citation type="submission" date="2021-07" db="EMBL/GenBank/DDBJ databases">
        <authorList>
            <person name="Palmer J.M."/>
        </authorList>
    </citation>
    <scope>NUCLEOTIDE SEQUENCE [LARGE SCALE GENOMIC DNA]</scope>
    <source>
        <strain evidence="1 2">AT_MEX2019</strain>
        <tissue evidence="1">Muscle</tissue>
    </source>
</reference>
<dbReference type="EMBL" id="JAHUTI010070608">
    <property type="protein sequence ID" value="MED6255254.1"/>
    <property type="molecule type" value="Genomic_DNA"/>
</dbReference>
<proteinExistence type="predicted"/>
<comment type="caution">
    <text evidence="1">The sequence shown here is derived from an EMBL/GenBank/DDBJ whole genome shotgun (WGS) entry which is preliminary data.</text>
</comment>
<evidence type="ECO:0000313" key="2">
    <source>
        <dbReference type="Proteomes" id="UP001345963"/>
    </source>
</evidence>
<accession>A0ABU7C097</accession>
<evidence type="ECO:0000313" key="1">
    <source>
        <dbReference type="EMBL" id="MED6255254.1"/>
    </source>
</evidence>
<gene>
    <name evidence="1" type="ORF">ATANTOWER_006745</name>
</gene>
<name>A0ABU7C097_9TELE</name>